<dbReference type="Gene3D" id="3.40.50.300">
    <property type="entry name" value="P-loop containing nucleotide triphosphate hydrolases"/>
    <property type="match status" value="1"/>
</dbReference>
<keyword evidence="7" id="KW-0540">Nuclease</keyword>
<dbReference type="PANTHER" id="PTHR48466:SF2">
    <property type="entry name" value="OS10G0509000 PROTEIN"/>
    <property type="match status" value="1"/>
</dbReference>
<dbReference type="GO" id="GO:0005524">
    <property type="term" value="F:ATP binding"/>
    <property type="evidence" value="ECO:0007669"/>
    <property type="project" value="UniProtKB-UniRule"/>
</dbReference>
<comment type="similarity">
    <text evidence="7">Belongs to the DNA mismatch repair MutS family. MutS2 subfamily.</text>
</comment>
<keyword evidence="1 7" id="KW-0699">rRNA-binding</keyword>
<feature type="binding site" evidence="7">
    <location>
        <begin position="345"/>
        <end position="352"/>
    </location>
    <ligand>
        <name>ATP</name>
        <dbReference type="ChEBI" id="CHEBI:30616"/>
    </ligand>
</feature>
<evidence type="ECO:0000256" key="6">
    <source>
        <dbReference type="ARBA" id="ARBA00023125"/>
    </source>
</evidence>
<dbReference type="PANTHER" id="PTHR48466">
    <property type="entry name" value="OS10G0509000 PROTEIN-RELATED"/>
    <property type="match status" value="1"/>
</dbReference>
<evidence type="ECO:0000256" key="4">
    <source>
        <dbReference type="ARBA" id="ARBA00022840"/>
    </source>
</evidence>
<dbReference type="PIRSF" id="PIRSF005814">
    <property type="entry name" value="MutS_YshD"/>
    <property type="match status" value="1"/>
</dbReference>
<dbReference type="InterPro" id="IPR000432">
    <property type="entry name" value="DNA_mismatch_repair_MutS_C"/>
</dbReference>
<evidence type="ECO:0000256" key="7">
    <source>
        <dbReference type="HAMAP-Rule" id="MF_00092"/>
    </source>
</evidence>
<dbReference type="SUPFAM" id="SSF48334">
    <property type="entry name" value="DNA repair protein MutS, domain III"/>
    <property type="match status" value="1"/>
</dbReference>
<dbReference type="Pfam" id="PF01713">
    <property type="entry name" value="Smr"/>
    <property type="match status" value="1"/>
</dbReference>
<keyword evidence="8" id="KW-0175">Coiled coil</keyword>
<dbReference type="RefSeq" id="WP_035195142.1">
    <property type="nucleotide sequence ID" value="NZ_CCCS020000057.1"/>
</dbReference>
<reference evidence="10" key="2">
    <citation type="submission" date="2014-07" db="EMBL/GenBank/DDBJ databases">
        <title>Initial genome analysis of the psychrotolerant acidophile Acidithiobacillus ferrivorans CF27: insights into iron and sulfur oxidation pathways and into biofilm formation.</title>
        <authorList>
            <person name="Talla E."/>
            <person name="Hedrich S."/>
            <person name="Mangenot S."/>
            <person name="Ji B."/>
            <person name="Johnson D.B."/>
            <person name="Barbe V."/>
            <person name="Bonnefoy V."/>
        </authorList>
    </citation>
    <scope>NUCLEOTIDE SEQUENCE [LARGE SCALE GENOMIC DNA]</scope>
    <source>
        <strain evidence="10">CF27</strain>
    </source>
</reference>
<dbReference type="SMART" id="SM00534">
    <property type="entry name" value="MUTSac"/>
    <property type="match status" value="1"/>
</dbReference>
<comment type="function">
    <text evidence="7">Endonuclease that is involved in the suppression of homologous recombination and thus may have a key role in the control of bacterial genetic diversity.</text>
</comment>
<dbReference type="Proteomes" id="UP000193925">
    <property type="component" value="Chromosome AFERRI"/>
</dbReference>
<reference evidence="10" key="1">
    <citation type="submission" date="2014-03" db="EMBL/GenBank/DDBJ databases">
        <authorList>
            <person name="Genoscope - CEA"/>
        </authorList>
    </citation>
    <scope>NUCLEOTIDE SEQUENCE [LARGE SCALE GENOMIC DNA]</scope>
    <source>
        <strain evidence="10">CF27</strain>
    </source>
</reference>
<feature type="coiled-coil region" evidence="8">
    <location>
        <begin position="534"/>
        <end position="579"/>
    </location>
</feature>
<dbReference type="GO" id="GO:0016887">
    <property type="term" value="F:ATP hydrolysis activity"/>
    <property type="evidence" value="ECO:0007669"/>
    <property type="project" value="InterPro"/>
</dbReference>
<dbReference type="InterPro" id="IPR036063">
    <property type="entry name" value="Smr_dom_sf"/>
</dbReference>
<reference evidence="11 12" key="3">
    <citation type="submission" date="2017-03" db="EMBL/GenBank/DDBJ databases">
        <authorList>
            <person name="Regsiter A."/>
            <person name="William W."/>
        </authorList>
    </citation>
    <scope>NUCLEOTIDE SEQUENCE [LARGE SCALE GENOMIC DNA]</scope>
    <source>
        <strain evidence="11">PRJEB5721</strain>
    </source>
</reference>
<dbReference type="InterPro" id="IPR007696">
    <property type="entry name" value="DNA_mismatch_repair_MutS_core"/>
</dbReference>
<sequence>MDEDAAAAGVTSWQNSFWRALDASDVQSAWSQHCGHIYGRRYVAATTPWVTLAEIHDRLNWSQWLSQRITAGFSLPVADIPDVNTLLDLAQRLGAVLSGRDLRAMLNVLMAQKGYAAALRQTVDALTELAAEIDPPMALSRSLNMALDEEGELLDTASPDLALLRQRLRASRGELQRFLQSFLRNPDWQEYWQDQIIVQRNERYVLPLKASHKGRIKAIVHDRSASGETLFVEPLVAVELNNQLVQDRRAELQEQERILRVLSAAVGAEVPGIVVALGHMGRLDAVRAGLELGDTYGGILPKVGVAAAFDLQALRHPLLCLRHPGQVVGNSVHLGADAHQLVITGPNTGGKTATLKAVGLNHLMAYMGLPVTAEGTLGYFCKCFAVIGDAQDIHTDLSTFSAQVQRLQEVLRHADANSLVLLDELGNGTDPREGGALAQAVAEALLAAKSCTLLTSHLEVMKRYALSHEGVALAGMGFDAERLAPTYRLQWGVGGASQGLAIARRVGMPAPLMARAEALYADDREDWERWEAQREGLLRAAQQALDEAALARNEATTSARRLERELEAARQEREKAAAAAHAEWENILMTARQQVRKTIAALKSGRDTHAASAALQRLEAPFRVEEQRADSLPAVGAKGLFLPLRQVSQVLRVDPAQQRVQIQLRGKQLWVPAAQFAVDAAVQMPKEKGSTQYAAPGDHPWRLDLRGQLREDALVALCRHVDGAVAAGRQQVEILHGKGNGVLAEMVREFAGQDPRVSQWRMARPEHGGGGVSELELR</sequence>
<evidence type="ECO:0000313" key="12">
    <source>
        <dbReference type="Proteomes" id="UP000193925"/>
    </source>
</evidence>
<dbReference type="AlphaFoldDB" id="A0A060UTE7"/>
<accession>A0A060UTE7</accession>
<dbReference type="InterPro" id="IPR045076">
    <property type="entry name" value="MutS"/>
</dbReference>
<dbReference type="EC" id="3.1.-.-" evidence="7"/>
<comment type="subunit">
    <text evidence="7">Homodimer. Binds to stalled ribosomes, contacting rRNA.</text>
</comment>
<dbReference type="NCBIfam" id="TIGR01069">
    <property type="entry name" value="mutS2"/>
    <property type="match status" value="1"/>
</dbReference>
<dbReference type="HAMAP" id="MF_00092">
    <property type="entry name" value="MutS2"/>
    <property type="match status" value="1"/>
</dbReference>
<name>A0A060UTE7_9PROT</name>
<feature type="domain" description="Smr" evidence="9">
    <location>
        <begin position="703"/>
        <end position="778"/>
    </location>
</feature>
<evidence type="ECO:0000313" key="11">
    <source>
        <dbReference type="EMBL" id="SMH65445.1"/>
    </source>
</evidence>
<protein>
    <recommendedName>
        <fullName evidence="7">Endonuclease MutS2</fullName>
        <ecNumber evidence="7">3.1.-.-</ecNumber>
    </recommendedName>
    <alternativeName>
        <fullName evidence="7">Ribosome-associated protein quality control-upstream factor</fullName>
        <shortName evidence="7">RQC-upstream factor</shortName>
        <shortName evidence="7">RqcU</shortName>
        <ecNumber evidence="7">3.6.4.-</ecNumber>
    </alternativeName>
</protein>
<dbReference type="InterPro" id="IPR027417">
    <property type="entry name" value="P-loop_NTPase"/>
</dbReference>
<keyword evidence="3 7" id="KW-0378">Hydrolase</keyword>
<keyword evidence="2 7" id="KW-0547">Nucleotide-binding</keyword>
<proteinExistence type="inferred from homology"/>
<dbReference type="GO" id="GO:0043023">
    <property type="term" value="F:ribosomal large subunit binding"/>
    <property type="evidence" value="ECO:0007669"/>
    <property type="project" value="UniProtKB-UniRule"/>
</dbReference>
<evidence type="ECO:0000256" key="3">
    <source>
        <dbReference type="ARBA" id="ARBA00022801"/>
    </source>
</evidence>
<dbReference type="EMBL" id="LT841305">
    <property type="protein sequence ID" value="SMH65445.1"/>
    <property type="molecule type" value="Genomic_DNA"/>
</dbReference>
<dbReference type="GO" id="GO:0004519">
    <property type="term" value="F:endonuclease activity"/>
    <property type="evidence" value="ECO:0007669"/>
    <property type="project" value="UniProtKB-UniRule"/>
</dbReference>
<dbReference type="SMART" id="SM00463">
    <property type="entry name" value="SMR"/>
    <property type="match status" value="1"/>
</dbReference>
<dbReference type="SUPFAM" id="SSF52540">
    <property type="entry name" value="P-loop containing nucleoside triphosphate hydrolases"/>
    <property type="match status" value="1"/>
</dbReference>
<evidence type="ECO:0000313" key="10">
    <source>
        <dbReference type="EMBL" id="CDQ11892.1"/>
    </source>
</evidence>
<dbReference type="GO" id="GO:0019843">
    <property type="term" value="F:rRNA binding"/>
    <property type="evidence" value="ECO:0007669"/>
    <property type="project" value="UniProtKB-UniRule"/>
</dbReference>
<dbReference type="GO" id="GO:0072344">
    <property type="term" value="P:rescue of stalled ribosome"/>
    <property type="evidence" value="ECO:0007669"/>
    <property type="project" value="UniProtKB-UniRule"/>
</dbReference>
<keyword evidence="4 7" id="KW-0067">ATP-binding</keyword>
<evidence type="ECO:0000256" key="1">
    <source>
        <dbReference type="ARBA" id="ARBA00022730"/>
    </source>
</evidence>
<evidence type="ECO:0000256" key="8">
    <source>
        <dbReference type="SAM" id="Coils"/>
    </source>
</evidence>
<dbReference type="GO" id="GO:0045910">
    <property type="term" value="P:negative regulation of DNA recombination"/>
    <property type="evidence" value="ECO:0007669"/>
    <property type="project" value="InterPro"/>
</dbReference>
<dbReference type="InterPro" id="IPR002625">
    <property type="entry name" value="Smr_dom"/>
</dbReference>
<dbReference type="SMART" id="SM00533">
    <property type="entry name" value="MUTSd"/>
    <property type="match status" value="1"/>
</dbReference>
<dbReference type="Gene3D" id="3.30.1370.110">
    <property type="match status" value="1"/>
</dbReference>
<dbReference type="InterPro" id="IPR036187">
    <property type="entry name" value="DNA_mismatch_repair_MutS_sf"/>
</dbReference>
<keyword evidence="12" id="KW-1185">Reference proteome</keyword>
<keyword evidence="6 7" id="KW-0238">DNA-binding</keyword>
<dbReference type="SUPFAM" id="SSF160443">
    <property type="entry name" value="SMR domain-like"/>
    <property type="match status" value="1"/>
</dbReference>
<comment type="function">
    <text evidence="7">Acts as a ribosome collision sensor, splitting the ribosome into its 2 subunits. Detects stalled/collided 70S ribosomes which it binds and splits by an ATP-hydrolysis driven conformational change. Acts upstream of the ribosome quality control system (RQC), a ribosome-associated complex that mediates the extraction of incompletely synthesized nascent chains from stalled ribosomes and their subsequent degradation. Probably generates substrates for RQC.</text>
</comment>
<gene>
    <name evidence="7" type="primary">mutS2</name>
    <name evidence="11" type="synonym">mutS</name>
    <name evidence="7" type="synonym">rqcU</name>
    <name evidence="11" type="ORF">AFERRI_20227</name>
    <name evidence="10" type="ORF">AFERRI_600118</name>
</gene>
<evidence type="ECO:0000259" key="9">
    <source>
        <dbReference type="PROSITE" id="PS50828"/>
    </source>
</evidence>
<organism evidence="10">
    <name type="scientific">Acidithiobacillus ferrivorans</name>
    <dbReference type="NCBI Taxonomy" id="160808"/>
    <lineage>
        <taxon>Bacteria</taxon>
        <taxon>Pseudomonadati</taxon>
        <taxon>Pseudomonadota</taxon>
        <taxon>Acidithiobacillia</taxon>
        <taxon>Acidithiobacillales</taxon>
        <taxon>Acidithiobacillaceae</taxon>
        <taxon>Acidithiobacillus</taxon>
    </lineage>
</organism>
<evidence type="ECO:0000256" key="5">
    <source>
        <dbReference type="ARBA" id="ARBA00022884"/>
    </source>
</evidence>
<dbReference type="GO" id="GO:0140664">
    <property type="term" value="F:ATP-dependent DNA damage sensor activity"/>
    <property type="evidence" value="ECO:0007669"/>
    <property type="project" value="InterPro"/>
</dbReference>
<dbReference type="PROSITE" id="PS50828">
    <property type="entry name" value="SMR"/>
    <property type="match status" value="1"/>
</dbReference>
<dbReference type="Pfam" id="PF00488">
    <property type="entry name" value="MutS_V"/>
    <property type="match status" value="1"/>
</dbReference>
<dbReference type="GO" id="GO:0030983">
    <property type="term" value="F:mismatched DNA binding"/>
    <property type="evidence" value="ECO:0007669"/>
    <property type="project" value="InterPro"/>
</dbReference>
<dbReference type="EMBL" id="CCCS020000057">
    <property type="protein sequence ID" value="CDQ11892.1"/>
    <property type="molecule type" value="Genomic_DNA"/>
</dbReference>
<dbReference type="EC" id="3.6.4.-" evidence="7"/>
<dbReference type="InterPro" id="IPR005747">
    <property type="entry name" value="MutS2"/>
</dbReference>
<keyword evidence="5 7" id="KW-0694">RNA-binding</keyword>
<evidence type="ECO:0000256" key="2">
    <source>
        <dbReference type="ARBA" id="ARBA00022741"/>
    </source>
</evidence>
<dbReference type="GO" id="GO:0006298">
    <property type="term" value="P:mismatch repair"/>
    <property type="evidence" value="ECO:0007669"/>
    <property type="project" value="InterPro"/>
</dbReference>
<keyword evidence="7 11" id="KW-0255">Endonuclease</keyword>